<proteinExistence type="predicted"/>
<dbReference type="RefSeq" id="WP_158985805.1">
    <property type="nucleotide sequence ID" value="NZ_BAABKY010000002.1"/>
</dbReference>
<dbReference type="PROSITE" id="PS51257">
    <property type="entry name" value="PROKAR_LIPOPROTEIN"/>
    <property type="match status" value="1"/>
</dbReference>
<keyword evidence="4" id="KW-1185">Reference proteome</keyword>
<evidence type="ECO:0000256" key="1">
    <source>
        <dbReference type="SAM" id="MobiDB-lite"/>
    </source>
</evidence>
<dbReference type="Proteomes" id="UP001501083">
    <property type="component" value="Unassembled WGS sequence"/>
</dbReference>
<dbReference type="EMBL" id="BAABKY010000002">
    <property type="protein sequence ID" value="GAA5075341.1"/>
    <property type="molecule type" value="Genomic_DNA"/>
</dbReference>
<evidence type="ECO:0000313" key="3">
    <source>
        <dbReference type="EMBL" id="GAA5075341.1"/>
    </source>
</evidence>
<comment type="caution">
    <text evidence="3">The sequence shown here is derived from an EMBL/GenBank/DDBJ whole genome shotgun (WGS) entry which is preliminary data.</text>
</comment>
<protein>
    <submittedName>
        <fullName evidence="3">Uncharacterized protein</fullName>
    </submittedName>
</protein>
<feature type="region of interest" description="Disordered" evidence="1">
    <location>
        <begin position="96"/>
        <end position="119"/>
    </location>
</feature>
<feature type="compositionally biased region" description="Basic and acidic residues" evidence="1">
    <location>
        <begin position="109"/>
        <end position="119"/>
    </location>
</feature>
<name>A0ABP9LD21_9GAMM</name>
<reference evidence="4" key="1">
    <citation type="journal article" date="2019" name="Int. J. Syst. Evol. Microbiol.">
        <title>The Global Catalogue of Microorganisms (GCM) 10K type strain sequencing project: providing services to taxonomists for standard genome sequencing and annotation.</title>
        <authorList>
            <consortium name="The Broad Institute Genomics Platform"/>
            <consortium name="The Broad Institute Genome Sequencing Center for Infectious Disease"/>
            <person name="Wu L."/>
            <person name="Ma J."/>
        </authorList>
    </citation>
    <scope>NUCLEOTIDE SEQUENCE [LARGE SCALE GENOMIC DNA]</scope>
    <source>
        <strain evidence="4">JCM 19212</strain>
    </source>
</reference>
<evidence type="ECO:0000313" key="4">
    <source>
        <dbReference type="Proteomes" id="UP001501083"/>
    </source>
</evidence>
<keyword evidence="2" id="KW-0732">Signal</keyword>
<feature type="chain" id="PRO_5046418936" evidence="2">
    <location>
        <begin position="23"/>
        <end position="119"/>
    </location>
</feature>
<evidence type="ECO:0000256" key="2">
    <source>
        <dbReference type="SAM" id="SignalP"/>
    </source>
</evidence>
<organism evidence="3 4">
    <name type="scientific">Lysobacter panacisoli</name>
    <dbReference type="NCBI Taxonomy" id="1255263"/>
    <lineage>
        <taxon>Bacteria</taxon>
        <taxon>Pseudomonadati</taxon>
        <taxon>Pseudomonadota</taxon>
        <taxon>Gammaproteobacteria</taxon>
        <taxon>Lysobacterales</taxon>
        <taxon>Lysobacteraceae</taxon>
        <taxon>Lysobacter</taxon>
    </lineage>
</organism>
<gene>
    <name evidence="3" type="ORF">GCM10025759_18800</name>
</gene>
<feature type="signal peptide" evidence="2">
    <location>
        <begin position="1"/>
        <end position="22"/>
    </location>
</feature>
<accession>A0ABP9LD21</accession>
<sequence length="119" mass="12984">MKLVAQAMMSALLMLISGGACAERVFYEMGIAHLSVGFDVKKNETIIRKWYIAAIGPSDLAGDLQEYARYCTKKALMEAAGIPDLPDLPSLPKVPEISLLEAQTPPPAEPERPEQALRD</sequence>